<feature type="modified residue" description="N6-carboxylysine" evidence="3 5">
    <location>
        <position position="145"/>
    </location>
</feature>
<dbReference type="InterPro" id="IPR032466">
    <property type="entry name" value="Metal_Hydrolase"/>
</dbReference>
<comment type="cofactor">
    <cofactor evidence="4">
        <name>a divalent metal cation</name>
        <dbReference type="ChEBI" id="CHEBI:60240"/>
    </cofactor>
    <text evidence="4">Binds 2 divalent metal cations per subunit.</text>
</comment>
<protein>
    <submittedName>
        <fullName evidence="6">Phosphotriesterase</fullName>
    </submittedName>
</protein>
<evidence type="ECO:0000256" key="4">
    <source>
        <dbReference type="PIRSR" id="PIRSR601559-51"/>
    </source>
</evidence>
<evidence type="ECO:0000256" key="1">
    <source>
        <dbReference type="ARBA" id="ARBA00022723"/>
    </source>
</evidence>
<accession>A0A7I9WII8</accession>
<dbReference type="PROSITE" id="PS51347">
    <property type="entry name" value="PHOSPHOTRIESTERASE_2"/>
    <property type="match status" value="1"/>
</dbReference>
<feature type="binding site" evidence="4">
    <location>
        <position position="22"/>
    </location>
    <ligand>
        <name>Zn(2+)</name>
        <dbReference type="ChEBI" id="CHEBI:29105"/>
        <label>1</label>
    </ligand>
</feature>
<feature type="binding site" evidence="4">
    <location>
        <position position="264"/>
    </location>
    <ligand>
        <name>Zn(2+)</name>
        <dbReference type="ChEBI" id="CHEBI:29105"/>
        <label>1</label>
    </ligand>
</feature>
<evidence type="ECO:0000313" key="6">
    <source>
        <dbReference type="EMBL" id="GFG57150.1"/>
    </source>
</evidence>
<feature type="binding site" evidence="4">
    <location>
        <position position="24"/>
    </location>
    <ligand>
        <name>Zn(2+)</name>
        <dbReference type="ChEBI" id="CHEBI:29105"/>
        <label>1</label>
    </ligand>
</feature>
<dbReference type="InterPro" id="IPR017947">
    <property type="entry name" value="AryldialkylPase_Zn-BS"/>
</dbReference>
<keyword evidence="2" id="KW-0378">Hydrolase</keyword>
<proteinExistence type="inferred from homology"/>
<dbReference type="Pfam" id="PF02126">
    <property type="entry name" value="PTE"/>
    <property type="match status" value="1"/>
</dbReference>
<dbReference type="PANTHER" id="PTHR10819:SF3">
    <property type="entry name" value="PHOSPHOTRIESTERASE-RELATED PROTEIN"/>
    <property type="match status" value="1"/>
</dbReference>
<dbReference type="EMBL" id="BLKT01000003">
    <property type="protein sequence ID" value="GFG57150.1"/>
    <property type="molecule type" value="Genomic_DNA"/>
</dbReference>
<feature type="binding site" description="via carbamate group" evidence="4">
    <location>
        <position position="145"/>
    </location>
    <ligand>
        <name>Zn(2+)</name>
        <dbReference type="ChEBI" id="CHEBI:29105"/>
        <label>2</label>
    </ligand>
</feature>
<gene>
    <name evidence="6" type="primary">php_1</name>
    <name evidence="6" type="ORF">MMUR_12860</name>
</gene>
<evidence type="ECO:0000313" key="7">
    <source>
        <dbReference type="Proteomes" id="UP000465241"/>
    </source>
</evidence>
<dbReference type="InterPro" id="IPR001559">
    <property type="entry name" value="Phosphotriesterase"/>
</dbReference>
<feature type="binding site" evidence="4">
    <location>
        <position position="178"/>
    </location>
    <ligand>
        <name>Zn(2+)</name>
        <dbReference type="ChEBI" id="CHEBI:29105"/>
        <label>2</label>
    </ligand>
</feature>
<dbReference type="CDD" id="cd00530">
    <property type="entry name" value="PTE"/>
    <property type="match status" value="1"/>
</dbReference>
<evidence type="ECO:0000256" key="2">
    <source>
        <dbReference type="ARBA" id="ARBA00022801"/>
    </source>
</evidence>
<feature type="binding site" description="via carbamate group" evidence="4">
    <location>
        <position position="145"/>
    </location>
    <ligand>
        <name>Zn(2+)</name>
        <dbReference type="ChEBI" id="CHEBI:29105"/>
        <label>1</label>
    </ligand>
</feature>
<dbReference type="RefSeq" id="WP_068918882.1">
    <property type="nucleotide sequence ID" value="NZ_BAAAMC010000021.1"/>
</dbReference>
<evidence type="ECO:0000256" key="3">
    <source>
        <dbReference type="PIRSR" id="PIRSR601559-50"/>
    </source>
</evidence>
<sequence>MADLNTAGGVIDTGDLGVTLMHEHVFMMTTEIAQNYPDAFGDEARREADAVARLNELKARGVDTIVDLTVIGLGRYLPRIKRIAAQTELNIVVATGLYTYNDVPMYFHYLGPGAELGGPEIMADMFVRDIEEGVADTGIKAAILKCATDKPGVTPGVERVLRAVAVAHRRTGVPISTHTDAATRRGLEQQRIFTEEGVDLSRVIIGHCGDTTDLDYLEELIAAGSYIGMDRFGIDVYLPFEDRVNTVAQMCERGHADKMVLSHDAACYFDALPEETIPLALPNWHYLHIHTDVIPALLERGVTQEQIDTMLITNPRTIFERRGGY</sequence>
<dbReference type="GO" id="GO:0008270">
    <property type="term" value="F:zinc ion binding"/>
    <property type="evidence" value="ECO:0007669"/>
    <property type="project" value="InterPro"/>
</dbReference>
<comment type="similarity">
    <text evidence="5">Belongs to the metallo-dependent hydrolases superfamily. Phosphotriesterase family.</text>
</comment>
<dbReference type="GO" id="GO:0016788">
    <property type="term" value="F:hydrolase activity, acting on ester bonds"/>
    <property type="evidence" value="ECO:0007669"/>
    <property type="project" value="InterPro"/>
</dbReference>
<dbReference type="PANTHER" id="PTHR10819">
    <property type="entry name" value="PHOSPHOTRIESTERASE-RELATED"/>
    <property type="match status" value="1"/>
</dbReference>
<organism evidence="6 7">
    <name type="scientific">Mycolicibacterium murale</name>
    <dbReference type="NCBI Taxonomy" id="182220"/>
    <lineage>
        <taxon>Bacteria</taxon>
        <taxon>Bacillati</taxon>
        <taxon>Actinomycetota</taxon>
        <taxon>Actinomycetes</taxon>
        <taxon>Mycobacteriales</taxon>
        <taxon>Mycobacteriaceae</taxon>
        <taxon>Mycolicibacterium</taxon>
    </lineage>
</organism>
<dbReference type="SUPFAM" id="SSF51556">
    <property type="entry name" value="Metallo-dependent hydrolases"/>
    <property type="match status" value="1"/>
</dbReference>
<dbReference type="Gene3D" id="3.20.20.140">
    <property type="entry name" value="Metal-dependent hydrolases"/>
    <property type="match status" value="1"/>
</dbReference>
<keyword evidence="7" id="KW-1185">Reference proteome</keyword>
<dbReference type="AlphaFoldDB" id="A0A7I9WII8"/>
<comment type="caution">
    <text evidence="6">The sequence shown here is derived from an EMBL/GenBank/DDBJ whole genome shotgun (WGS) entry which is preliminary data.</text>
</comment>
<dbReference type="PROSITE" id="PS01322">
    <property type="entry name" value="PHOSPHOTRIESTERASE_1"/>
    <property type="match status" value="1"/>
</dbReference>
<keyword evidence="1 4" id="KW-0479">Metal-binding</keyword>
<feature type="binding site" evidence="4">
    <location>
        <position position="207"/>
    </location>
    <ligand>
        <name>Zn(2+)</name>
        <dbReference type="ChEBI" id="CHEBI:29105"/>
        <label>2</label>
    </ligand>
</feature>
<name>A0A7I9WII8_9MYCO</name>
<dbReference type="Proteomes" id="UP000465241">
    <property type="component" value="Unassembled WGS sequence"/>
</dbReference>
<evidence type="ECO:0000256" key="5">
    <source>
        <dbReference type="PROSITE-ProRule" id="PRU00679"/>
    </source>
</evidence>
<reference evidence="6 7" key="1">
    <citation type="journal article" date="2019" name="Emerg. Microbes Infect.">
        <title>Comprehensive subspecies identification of 175 nontuberculous mycobacteria species based on 7547 genomic profiles.</title>
        <authorList>
            <person name="Matsumoto Y."/>
            <person name="Kinjo T."/>
            <person name="Motooka D."/>
            <person name="Nabeya D."/>
            <person name="Jung N."/>
            <person name="Uechi K."/>
            <person name="Horii T."/>
            <person name="Iida T."/>
            <person name="Fujita J."/>
            <person name="Nakamura S."/>
        </authorList>
    </citation>
    <scope>NUCLEOTIDE SEQUENCE [LARGE SCALE GENOMIC DNA]</scope>
    <source>
        <strain evidence="6 7">JCM 13392</strain>
    </source>
</reference>